<evidence type="ECO:0000313" key="4">
    <source>
        <dbReference type="EMBL" id="GEU45628.1"/>
    </source>
</evidence>
<dbReference type="PANTHER" id="PTHR11956">
    <property type="entry name" value="ARGINYL-TRNA SYNTHETASE"/>
    <property type="match status" value="1"/>
</dbReference>
<evidence type="ECO:0000259" key="3">
    <source>
        <dbReference type="SMART" id="SM00836"/>
    </source>
</evidence>
<dbReference type="GO" id="GO:0005524">
    <property type="term" value="F:ATP binding"/>
    <property type="evidence" value="ECO:0007669"/>
    <property type="project" value="InterPro"/>
</dbReference>
<dbReference type="SUPFAM" id="SSF47323">
    <property type="entry name" value="Anticodon-binding domain of a subclass of class I aminoacyl-tRNA synthetases"/>
    <property type="match status" value="1"/>
</dbReference>
<name>A0A6L2K883_TANCI</name>
<comment type="catalytic activity">
    <reaction evidence="2">
        <text>tRNA(Arg) + L-arginine + ATP = L-arginyl-tRNA(Arg) + AMP + diphosphate</text>
        <dbReference type="Rhea" id="RHEA:20301"/>
        <dbReference type="Rhea" id="RHEA-COMP:9658"/>
        <dbReference type="Rhea" id="RHEA-COMP:9673"/>
        <dbReference type="ChEBI" id="CHEBI:30616"/>
        <dbReference type="ChEBI" id="CHEBI:32682"/>
        <dbReference type="ChEBI" id="CHEBI:33019"/>
        <dbReference type="ChEBI" id="CHEBI:78442"/>
        <dbReference type="ChEBI" id="CHEBI:78513"/>
        <dbReference type="ChEBI" id="CHEBI:456215"/>
        <dbReference type="EC" id="6.1.1.19"/>
    </reaction>
</comment>
<dbReference type="GO" id="GO:0005737">
    <property type="term" value="C:cytoplasm"/>
    <property type="evidence" value="ECO:0007669"/>
    <property type="project" value="InterPro"/>
</dbReference>
<organism evidence="4">
    <name type="scientific">Tanacetum cinerariifolium</name>
    <name type="common">Dalmatian daisy</name>
    <name type="synonym">Chrysanthemum cinerariifolium</name>
    <dbReference type="NCBI Taxonomy" id="118510"/>
    <lineage>
        <taxon>Eukaryota</taxon>
        <taxon>Viridiplantae</taxon>
        <taxon>Streptophyta</taxon>
        <taxon>Embryophyta</taxon>
        <taxon>Tracheophyta</taxon>
        <taxon>Spermatophyta</taxon>
        <taxon>Magnoliopsida</taxon>
        <taxon>eudicotyledons</taxon>
        <taxon>Gunneridae</taxon>
        <taxon>Pentapetalae</taxon>
        <taxon>asterids</taxon>
        <taxon>campanulids</taxon>
        <taxon>Asterales</taxon>
        <taxon>Asteraceae</taxon>
        <taxon>Asteroideae</taxon>
        <taxon>Anthemideae</taxon>
        <taxon>Anthemidinae</taxon>
        <taxon>Tanacetum</taxon>
    </lineage>
</organism>
<dbReference type="InterPro" id="IPR008909">
    <property type="entry name" value="DALR_anticod-bd"/>
</dbReference>
<dbReference type="Gene3D" id="1.10.730.10">
    <property type="entry name" value="Isoleucyl-tRNA Synthetase, Domain 1"/>
    <property type="match status" value="1"/>
</dbReference>
<gene>
    <name evidence="4" type="ORF">Tci_017606</name>
</gene>
<dbReference type="Pfam" id="PF05746">
    <property type="entry name" value="DALR_1"/>
    <property type="match status" value="1"/>
</dbReference>
<comment type="caution">
    <text evidence="4">The sequence shown here is derived from an EMBL/GenBank/DDBJ whole genome shotgun (WGS) entry which is preliminary data.</text>
</comment>
<protein>
    <recommendedName>
        <fullName evidence="1">arginine--tRNA ligase</fullName>
        <ecNumber evidence="1">6.1.1.19</ecNumber>
    </recommendedName>
</protein>
<sequence>MGEYKRSTINNGLPMPSLPSTSMAPSVLLVAPSITEADSDSDAETETETKICASQLSASILAARAYNMLALSTPSMAPRPIPEIYEWIQGRSTDNEQQSFIEWVCSTIEKADRDERHRFMKWAWAKADFAAVPDPEENRSFLKFAHSTSTMAACDVSLLLCINERKSRFLKVAHSTSTMADSDRWSLQEEILKPFATALKRGYIDLKLEHIRYTCQKGMHGVYQCENALWIWHQLRNSRSTTHAIPLSKLNGGPRDVGKKIKEKFPESDMIEGTPFVNDIGFVTIKLSGKWIAKSIHKMLKAGIDTWAPKLPVERVIIDYPSLDEEMHVDLLRRRAIGYTLMSILKYSKVDVTIGHPAILSTRSEKERVQKVLNRWFSTEDRQDRTQRDSDNAYKDLLALWYGLQRADWIVYVTPVWKQEYIEMCFTAAKLEESVTSNRHKPARTSYAGYRCCTTELEDTLVDKAKICVAVEQGKDATLLGYTTDAVLDCVFTYAYMKNHRLAECKFNINDETLKEEGNTFVYLPYTLAKIRRVTDDSREDINELKKASELILGKDEGWEKGEERILGFHLLEFTEALEESCLSVLPHILCEYLYDLCKKFNGYYSYVCKVDSVTATDTLLLCEATAAVMEKCFHLLGITPTSPFFPDQTLPLRLPFSAAERPMDVIARDPPRKSRFELFSFLNNTTTHFGSDQNVSGKIDLSDFWDKESDSACGVLAVRGADGSTYMNYILLKDAIDAALEVKFETGTPGREVRGYVLAHYGDDFLIECQRQNSRKYQYMALLFLPNHVLEAGEIQLLKPVMAVPAKGSLVIKAYLEDVKSGNAQKAYELALDLDPNTCASLVSKAVIIRRARGKSPASAKSFLLRPDRLNSSAWYNLGLFYREDGPMFLTEAANCFDV</sequence>
<keyword evidence="4" id="KW-0436">Ligase</keyword>
<reference evidence="4" key="1">
    <citation type="journal article" date="2019" name="Sci. Rep.">
        <title>Draft genome of Tanacetum cinerariifolium, the natural source of mosquito coil.</title>
        <authorList>
            <person name="Yamashiro T."/>
            <person name="Shiraishi A."/>
            <person name="Satake H."/>
            <person name="Nakayama K."/>
        </authorList>
    </citation>
    <scope>NUCLEOTIDE SEQUENCE</scope>
</reference>
<dbReference type="InterPro" id="IPR036695">
    <property type="entry name" value="Arg-tRNA-synth_N_sf"/>
</dbReference>
<dbReference type="SMART" id="SM00836">
    <property type="entry name" value="DALR_1"/>
    <property type="match status" value="1"/>
</dbReference>
<dbReference type="GO" id="GO:0004814">
    <property type="term" value="F:arginine-tRNA ligase activity"/>
    <property type="evidence" value="ECO:0007669"/>
    <property type="project" value="UniProtKB-EC"/>
</dbReference>
<evidence type="ECO:0000256" key="1">
    <source>
        <dbReference type="ARBA" id="ARBA00012837"/>
    </source>
</evidence>
<dbReference type="Gene3D" id="3.30.1360.70">
    <property type="entry name" value="Arginyl tRNA synthetase N-terminal domain"/>
    <property type="match status" value="1"/>
</dbReference>
<accession>A0A6L2K883</accession>
<dbReference type="InterPro" id="IPR009080">
    <property type="entry name" value="tRNAsynth_Ia_anticodon-bd"/>
</dbReference>
<dbReference type="EMBL" id="BKCJ010002011">
    <property type="protein sequence ID" value="GEU45628.1"/>
    <property type="molecule type" value="Genomic_DNA"/>
</dbReference>
<feature type="domain" description="DALR anticodon binding" evidence="3">
    <location>
        <begin position="524"/>
        <end position="645"/>
    </location>
</feature>
<dbReference type="InterPro" id="IPR001278">
    <property type="entry name" value="Arg-tRNA-ligase"/>
</dbReference>
<dbReference type="PANTHER" id="PTHR11956:SF5">
    <property type="entry name" value="ARGININE--TRNA LIGASE, CYTOPLASMIC"/>
    <property type="match status" value="1"/>
</dbReference>
<proteinExistence type="predicted"/>
<dbReference type="EC" id="6.1.1.19" evidence="1"/>
<evidence type="ECO:0000256" key="2">
    <source>
        <dbReference type="ARBA" id="ARBA00049339"/>
    </source>
</evidence>
<dbReference type="GO" id="GO:0006420">
    <property type="term" value="P:arginyl-tRNA aminoacylation"/>
    <property type="evidence" value="ECO:0007669"/>
    <property type="project" value="InterPro"/>
</dbReference>
<dbReference type="AlphaFoldDB" id="A0A6L2K883"/>